<evidence type="ECO:0000313" key="4">
    <source>
        <dbReference type="Proteomes" id="UP000596145"/>
    </source>
</evidence>
<reference evidence="2 4" key="1">
    <citation type="submission" date="2020-12" db="EMBL/GenBank/DDBJ databases">
        <title>FDA dAtabase for Regulatory Grade micrObial Sequences (FDA-ARGOS): Supporting development and validation of Infectious Disease Dx tests.</title>
        <authorList>
            <person name="Sproer C."/>
            <person name="Gronow S."/>
            <person name="Severitt S."/>
            <person name="Schroder I."/>
            <person name="Tallon L."/>
            <person name="Sadzewicz L."/>
            <person name="Zhao X."/>
            <person name="Boylan J."/>
            <person name="Ott S."/>
            <person name="Bowen H."/>
            <person name="Vavikolanu K."/>
            <person name="Mehta A."/>
            <person name="Aluvathingal J."/>
            <person name="Nadendla S."/>
            <person name="Lowell S."/>
            <person name="Myers T."/>
            <person name="Yan Y."/>
            <person name="Sichtig H."/>
        </authorList>
    </citation>
    <scope>NUCLEOTIDE SEQUENCE [LARGE SCALE GENOMIC DNA]</scope>
    <source>
        <strain evidence="2 4">FDAARGOS_1053</strain>
        <strain evidence="3">FDAARGOS_1191</strain>
    </source>
</reference>
<keyword evidence="1" id="KW-0732">Signal</keyword>
<name>A0A7T4EFE3_9CORY</name>
<dbReference type="GeneID" id="92759309"/>
<dbReference type="AlphaFoldDB" id="A0A7T4EFE3"/>
<proteinExistence type="predicted"/>
<dbReference type="Proteomes" id="UP000617681">
    <property type="component" value="Chromosome"/>
</dbReference>
<organism evidence="2 4">
    <name type="scientific">Corynebacterium glucuronolyticum</name>
    <dbReference type="NCBI Taxonomy" id="39791"/>
    <lineage>
        <taxon>Bacteria</taxon>
        <taxon>Bacillati</taxon>
        <taxon>Actinomycetota</taxon>
        <taxon>Actinomycetes</taxon>
        <taxon>Mycobacteriales</taxon>
        <taxon>Corynebacteriaceae</taxon>
        <taxon>Corynebacterium</taxon>
    </lineage>
</organism>
<dbReference type="EMBL" id="CP069534">
    <property type="protein sequence ID" value="QRP71147.1"/>
    <property type="molecule type" value="Genomic_DNA"/>
</dbReference>
<sequence length="173" mass="17102">MKKITRTLAPVLALGLALQALPASAAIADIHDNPITGVQKDAVSNNKVVGVEKDAVKVNGIENATVAEGAIKGIEKDGIKANGIENANIHEGAFKGIEKDGVNALVGAPGMVNVNDGALRVVVADVLGSSKLSENPGVTAGFSIAAVGALLGGIAALVSAMGLTPAIQAALGL</sequence>
<evidence type="ECO:0000313" key="2">
    <source>
        <dbReference type="EMBL" id="QQB46391.1"/>
    </source>
</evidence>
<dbReference type="RefSeq" id="WP_005390430.1">
    <property type="nucleotide sequence ID" value="NZ_CP066007.1"/>
</dbReference>
<dbReference type="Proteomes" id="UP000596145">
    <property type="component" value="Chromosome"/>
</dbReference>
<accession>A0A7T4EFE3</accession>
<evidence type="ECO:0008006" key="5">
    <source>
        <dbReference type="Google" id="ProtNLM"/>
    </source>
</evidence>
<gene>
    <name evidence="2" type="ORF">I6I10_00035</name>
    <name evidence="3" type="ORF">I6J21_03040</name>
</gene>
<feature type="chain" id="PRO_5044130218" description="Secreted protein" evidence="1">
    <location>
        <begin position="26"/>
        <end position="173"/>
    </location>
</feature>
<evidence type="ECO:0000313" key="3">
    <source>
        <dbReference type="EMBL" id="QRP71147.1"/>
    </source>
</evidence>
<evidence type="ECO:0000256" key="1">
    <source>
        <dbReference type="SAM" id="SignalP"/>
    </source>
</evidence>
<dbReference type="EMBL" id="CP066007">
    <property type="protein sequence ID" value="QQB46391.1"/>
    <property type="molecule type" value="Genomic_DNA"/>
</dbReference>
<protein>
    <recommendedName>
        <fullName evidence="5">Secreted protein</fullName>
    </recommendedName>
</protein>
<dbReference type="OrthoDB" id="9906671at2"/>
<feature type="signal peptide" evidence="1">
    <location>
        <begin position="1"/>
        <end position="25"/>
    </location>
</feature>